<dbReference type="GO" id="GO:0004519">
    <property type="term" value="F:endonuclease activity"/>
    <property type="evidence" value="ECO:0007669"/>
    <property type="project" value="InterPro"/>
</dbReference>
<dbReference type="Proteomes" id="UP000253831">
    <property type="component" value="Unassembled WGS sequence"/>
</dbReference>
<feature type="domain" description="Restriction endonuclease type IV Mrr" evidence="1">
    <location>
        <begin position="10"/>
        <end position="72"/>
    </location>
</feature>
<dbReference type="InterPro" id="IPR027417">
    <property type="entry name" value="P-loop_NTPase"/>
</dbReference>
<dbReference type="InterPro" id="IPR049050">
    <property type="entry name" value="nSTAND3"/>
</dbReference>
<proteinExistence type="predicted"/>
<dbReference type="AlphaFoldDB" id="A0A369XQB5"/>
<name>A0A369XQB5_9PROT</name>
<dbReference type="SUPFAM" id="SSF52540">
    <property type="entry name" value="P-loop containing nucleoside triphosphate hydrolases"/>
    <property type="match status" value="1"/>
</dbReference>
<feature type="domain" description="Novel STAND NTPase 3" evidence="2">
    <location>
        <begin position="175"/>
        <end position="332"/>
    </location>
</feature>
<dbReference type="InterPro" id="IPR007560">
    <property type="entry name" value="Restrct_endonuc_IV_Mrr"/>
</dbReference>
<reference evidence="3 4" key="1">
    <citation type="submission" date="2018-05" db="EMBL/GenBank/DDBJ databases">
        <title>Integrated omic analyses show evidence that a Ca. Accumulibacter phosphatis strain performs denitrification under micro-aerobic conditions.</title>
        <authorList>
            <person name="Camejo P.Y."/>
            <person name="Katherine M.D."/>
            <person name="Daniel N.R."/>
        </authorList>
    </citation>
    <scope>NUCLEOTIDE SEQUENCE [LARGE SCALE GENOMIC DNA]</scope>
    <source>
        <strain evidence="3">UW-LDO-IC</strain>
    </source>
</reference>
<dbReference type="Pfam" id="PF20720">
    <property type="entry name" value="nSTAND3"/>
    <property type="match status" value="1"/>
</dbReference>
<protein>
    <submittedName>
        <fullName evidence="3">Uncharacterized protein</fullName>
    </submittedName>
</protein>
<sequence>MSDYDFKPLNDKEFEILCADLIGEVEGTRIERFKVGRDAGVDGRFFASEGKEVILQCKHWCNTPLRQLVSALETKEKPKLDKLKPNRYLLAVSNSLSRADKKTIYRALTPHIASESDIYGKEDLNDLLKGKPHIEQKHYKLWLHSSSVLRHIFNSAIVGRSAFSLQEIIRSSSRYVVTANHQAALNILAKLGVVIITGEPGVGKTTLADHLCLHYVVQDFVYLKVADDIREAESAFDPENKQVIYFDDFLGRNYLDALRGHEGSHITQFIRRVAANKNKRFVLTSRSTILNQGKFLIDSLEHSNIHRNEYEIKIQSLTKLDKAQILYNHIWHSGLDNEYVEELYFDRRYRQIIGHKNFNPRLISLVTDVTRLDAYPPADYWKYIVHSLTNPSQVWENPFVVQHDDFARAIIFLVVLNGHAIDESTLAEAYHRFIALRENQHLHGRHEFQSNIRLLTGSFLNRAISSHGPSTIDLFNPSIADYVLRRYAGDLVALRLGFQSLRTLRSTITLVSLQGDDLLSSANAKAICEALFEHFAVVRFEAVSVAYISALFNVYKRCDGLKSSSYSALRAAVIFILNEGMGEATDDSFEVIEWGLDQLIVTPVQAMSFVSANIEQAESATEIKAMTSLLLAIPDETPGYDQNAQVAKEHVLDLVSDCFSDFIDVDFAFSRVEYGDVQAANNELTKLVEQKLVDFGIDVSDSDIARVVDYYDVADGLNSYFENSYDGDDGEADGPRMHAVDEIEELFDRG</sequence>
<evidence type="ECO:0000313" key="3">
    <source>
        <dbReference type="EMBL" id="RDE51595.1"/>
    </source>
</evidence>
<gene>
    <name evidence="3" type="ORF">DVS81_05410</name>
</gene>
<dbReference type="GO" id="GO:0009307">
    <property type="term" value="P:DNA restriction-modification system"/>
    <property type="evidence" value="ECO:0007669"/>
    <property type="project" value="InterPro"/>
</dbReference>
<dbReference type="GO" id="GO:0003677">
    <property type="term" value="F:DNA binding"/>
    <property type="evidence" value="ECO:0007669"/>
    <property type="project" value="InterPro"/>
</dbReference>
<dbReference type="EMBL" id="QPGA01000006">
    <property type="protein sequence ID" value="RDE51595.1"/>
    <property type="molecule type" value="Genomic_DNA"/>
</dbReference>
<organism evidence="3 4">
    <name type="scientific">Candidatus Accumulibacter meliphilus</name>
    <dbReference type="NCBI Taxonomy" id="2211374"/>
    <lineage>
        <taxon>Bacteria</taxon>
        <taxon>Pseudomonadati</taxon>
        <taxon>Pseudomonadota</taxon>
        <taxon>Betaproteobacteria</taxon>
        <taxon>Candidatus Accumulibacter</taxon>
    </lineage>
</organism>
<comment type="caution">
    <text evidence="3">The sequence shown here is derived from an EMBL/GenBank/DDBJ whole genome shotgun (WGS) entry which is preliminary data.</text>
</comment>
<dbReference type="Pfam" id="PF04471">
    <property type="entry name" value="Mrr_cat"/>
    <property type="match status" value="1"/>
</dbReference>
<evidence type="ECO:0000259" key="1">
    <source>
        <dbReference type="Pfam" id="PF04471"/>
    </source>
</evidence>
<evidence type="ECO:0000313" key="4">
    <source>
        <dbReference type="Proteomes" id="UP000253831"/>
    </source>
</evidence>
<accession>A0A369XQB5</accession>
<dbReference type="Gene3D" id="3.40.50.300">
    <property type="entry name" value="P-loop containing nucleotide triphosphate hydrolases"/>
    <property type="match status" value="1"/>
</dbReference>
<evidence type="ECO:0000259" key="2">
    <source>
        <dbReference type="Pfam" id="PF20720"/>
    </source>
</evidence>